<accession>A0ABV4DB09</accession>
<dbReference type="Proteomes" id="UP001565242">
    <property type="component" value="Unassembled WGS sequence"/>
</dbReference>
<dbReference type="PRINTS" id="PR01999">
    <property type="entry name" value="MTP2LACTO"/>
</dbReference>
<organism evidence="1 2">
    <name type="scientific">Lactococcus muris</name>
    <dbReference type="NCBI Taxonomy" id="2941330"/>
    <lineage>
        <taxon>Bacteria</taxon>
        <taxon>Bacillati</taxon>
        <taxon>Bacillota</taxon>
        <taxon>Bacilli</taxon>
        <taxon>Lactobacillales</taxon>
        <taxon>Streptococcaceae</taxon>
        <taxon>Lactococcus</taxon>
    </lineage>
</organism>
<dbReference type="InterPro" id="IPR011855">
    <property type="entry name" value="Phgtail_TP901_1"/>
</dbReference>
<dbReference type="InterPro" id="IPR022363">
    <property type="entry name" value="Phage_TP901-1_major-tail"/>
</dbReference>
<dbReference type="InterPro" id="IPR022345">
    <property type="entry name" value="Phage_69_Orf23_MTP"/>
</dbReference>
<dbReference type="NCBIfam" id="TIGR02126">
    <property type="entry name" value="phgtail_TP901_1"/>
    <property type="match status" value="1"/>
</dbReference>
<reference evidence="1 2" key="1">
    <citation type="submission" date="2024-03" db="EMBL/GenBank/DDBJ databases">
        <title>Mouse gut bacterial collection (mGBC) of GemPharmatech.</title>
        <authorList>
            <person name="He Y."/>
            <person name="Dong L."/>
            <person name="Wu D."/>
            <person name="Gao X."/>
            <person name="Lin Z."/>
        </authorList>
    </citation>
    <scope>NUCLEOTIDE SEQUENCE [LARGE SCALE GENOMIC DNA]</scope>
    <source>
        <strain evidence="1 2">20-218</strain>
    </source>
</reference>
<protein>
    <submittedName>
        <fullName evidence="1">Phage major tail protein, TP901-1 family</fullName>
    </submittedName>
</protein>
<keyword evidence="2" id="KW-1185">Reference proteome</keyword>
<name>A0ABV4DB09_9LACT</name>
<dbReference type="EMBL" id="JBCLSQ010000039">
    <property type="protein sequence ID" value="MEY8538941.1"/>
    <property type="molecule type" value="Genomic_DNA"/>
</dbReference>
<sequence>MADLVAKQGKNIILLYRLLKKGKDEAAWKLAFQTNHSSEKTRDYNTTPTKDGPVGALGEAEYSLSATSIVADGDTHIDEMDDAFDNGDIVEVWEIDKAEKGSGENSDKYKAKYLRAHLTSFSHEPNSEDALELSLEFGVFGKPQKGYATLTEEQAEVIQYVFKDTVREEEVSEKTKAASK</sequence>
<proteinExistence type="predicted"/>
<evidence type="ECO:0000313" key="1">
    <source>
        <dbReference type="EMBL" id="MEY8538941.1"/>
    </source>
</evidence>
<evidence type="ECO:0000313" key="2">
    <source>
        <dbReference type="Proteomes" id="UP001565242"/>
    </source>
</evidence>
<comment type="caution">
    <text evidence="1">The sequence shown here is derived from an EMBL/GenBank/DDBJ whole genome shotgun (WGS) entry which is preliminary data.</text>
</comment>
<dbReference type="RefSeq" id="WP_369918919.1">
    <property type="nucleotide sequence ID" value="NZ_JBCLSQ010000039.1"/>
</dbReference>
<gene>
    <name evidence="1" type="ORF">AALM99_10960</name>
</gene>
<dbReference type="PRINTS" id="PR01997">
    <property type="entry name" value="MTP2FAMILY"/>
</dbReference>
<dbReference type="Pfam" id="PF06199">
    <property type="entry name" value="Phage_tail_2"/>
    <property type="match status" value="1"/>
</dbReference>